<name>A0A8T9B811_9HELO</name>
<dbReference type="InterPro" id="IPR002347">
    <property type="entry name" value="SDR_fam"/>
</dbReference>
<dbReference type="Gene3D" id="3.40.50.720">
    <property type="entry name" value="NAD(P)-binding Rossmann-like Domain"/>
    <property type="match status" value="1"/>
</dbReference>
<sequence length="332" mass="36672">MAGTIILTGANGSLGIHAAEQLLKAHPELVTIFTVRNAAESDANTESLRKVIARYPGSRASIHQVDHANLSAIHEFASKISSAITAGEYPPIKSIICNAAYWNLVADSELTEDGYDKTLQVSHIAHVALLLRLIGNFADSGRIVLLSSIGHYRKPNAMTSHLPEIPGNIDQLNHPLPDKDKQGRGFQRYANSKLVATTWMYALDHYLQQNPRFKNITVVAINPGGLGDSRVFTTNTPRSTKLTQRLILKPFMWVINRLVDPTFRSSADAGVDVAELAVGKARPGERGYFTLLNKDESDPITRDPELQQKVWQKSLEWAKITKDNTALKEAFE</sequence>
<gene>
    <name evidence="3" type="primary">Wwox_0</name>
    <name evidence="3" type="ORF">LARI1_G005365</name>
</gene>
<dbReference type="PANTHER" id="PTHR43647">
    <property type="entry name" value="DEHYDROGENASE"/>
    <property type="match status" value="1"/>
</dbReference>
<dbReference type="InterPro" id="IPR036291">
    <property type="entry name" value="NAD(P)-bd_dom_sf"/>
</dbReference>
<dbReference type="GO" id="GO:0000253">
    <property type="term" value="F:3-beta-hydroxysteroid 3-dehydrogenase (NADP+) activity"/>
    <property type="evidence" value="ECO:0007669"/>
    <property type="project" value="UniProtKB-EC"/>
</dbReference>
<dbReference type="Pfam" id="PF00106">
    <property type="entry name" value="adh_short"/>
    <property type="match status" value="1"/>
</dbReference>
<dbReference type="EMBL" id="QGMF01000446">
    <property type="protein sequence ID" value="TVY15817.1"/>
    <property type="molecule type" value="Genomic_DNA"/>
</dbReference>
<dbReference type="Proteomes" id="UP000469559">
    <property type="component" value="Unassembled WGS sequence"/>
</dbReference>
<evidence type="ECO:0000313" key="4">
    <source>
        <dbReference type="Proteomes" id="UP000469559"/>
    </source>
</evidence>
<accession>A0A8T9B811</accession>
<evidence type="ECO:0000313" key="3">
    <source>
        <dbReference type="EMBL" id="TVY15817.1"/>
    </source>
</evidence>
<dbReference type="GO" id="GO:0005811">
    <property type="term" value="C:lipid droplet"/>
    <property type="evidence" value="ECO:0007669"/>
    <property type="project" value="TreeGrafter"/>
</dbReference>
<keyword evidence="4" id="KW-1185">Reference proteome</keyword>
<dbReference type="GO" id="GO:0005789">
    <property type="term" value="C:endoplasmic reticulum membrane"/>
    <property type="evidence" value="ECO:0007669"/>
    <property type="project" value="TreeGrafter"/>
</dbReference>
<dbReference type="EC" id="1.1.1.270" evidence="2"/>
<dbReference type="SUPFAM" id="SSF51735">
    <property type="entry name" value="NAD(P)-binding Rossmann-fold domains"/>
    <property type="match status" value="1"/>
</dbReference>
<dbReference type="OrthoDB" id="191139at2759"/>
<dbReference type="AlphaFoldDB" id="A0A8T9B811"/>
<reference evidence="3 4" key="1">
    <citation type="submission" date="2018-05" db="EMBL/GenBank/DDBJ databases">
        <title>Whole genome sequencing for identification of molecular markers to develop diagnostic detection tools for the regulated plant pathogen Lachnellula willkommii.</title>
        <authorList>
            <person name="Giroux E."/>
            <person name="Bilodeau G."/>
        </authorList>
    </citation>
    <scope>NUCLEOTIDE SEQUENCE [LARGE SCALE GENOMIC DNA]</scope>
    <source>
        <strain evidence="3 4">CBS 203.66</strain>
    </source>
</reference>
<dbReference type="PANTHER" id="PTHR43647:SF4">
    <property type="entry name" value="KETOREDUCTASE (KR) DOMAIN-CONTAINING PROTEIN"/>
    <property type="match status" value="1"/>
</dbReference>
<comment type="caution">
    <text evidence="3">The sequence shown here is derived from an EMBL/GenBank/DDBJ whole genome shotgun (WGS) entry which is preliminary data.</text>
</comment>
<protein>
    <recommendedName>
        <fullName evidence="2">3beta-hydroxysteroid 3-dehydrogenase</fullName>
        <ecNumber evidence="2">1.1.1.270</ecNumber>
    </recommendedName>
</protein>
<dbReference type="InterPro" id="IPR051593">
    <property type="entry name" value="Ergosterol_Biosynth_ERG27"/>
</dbReference>
<dbReference type="GO" id="GO:0005741">
    <property type="term" value="C:mitochondrial outer membrane"/>
    <property type="evidence" value="ECO:0007669"/>
    <property type="project" value="TreeGrafter"/>
</dbReference>
<evidence type="ECO:0000256" key="1">
    <source>
        <dbReference type="ARBA" id="ARBA00023589"/>
    </source>
</evidence>
<organism evidence="3 4">
    <name type="scientific">Lachnellula arida</name>
    <dbReference type="NCBI Taxonomy" id="1316785"/>
    <lineage>
        <taxon>Eukaryota</taxon>
        <taxon>Fungi</taxon>
        <taxon>Dikarya</taxon>
        <taxon>Ascomycota</taxon>
        <taxon>Pezizomycotina</taxon>
        <taxon>Leotiomycetes</taxon>
        <taxon>Helotiales</taxon>
        <taxon>Lachnaceae</taxon>
        <taxon>Lachnellula</taxon>
    </lineage>
</organism>
<comment type="pathway">
    <text evidence="1">Steroid biosynthesis; zymosterol biosynthesis; zymosterol from lanosterol: step 5/6.</text>
</comment>
<evidence type="ECO:0000256" key="2">
    <source>
        <dbReference type="ARBA" id="ARBA00023621"/>
    </source>
</evidence>
<proteinExistence type="predicted"/>